<evidence type="ECO:0000256" key="1">
    <source>
        <dbReference type="ARBA" id="ARBA00023002"/>
    </source>
</evidence>
<evidence type="ECO:0000313" key="3">
    <source>
        <dbReference type="EMBL" id="CAB4833027.1"/>
    </source>
</evidence>
<dbReference type="InterPro" id="IPR050129">
    <property type="entry name" value="Zn_alcohol_dh"/>
</dbReference>
<dbReference type="EMBL" id="CAFBOJ010000112">
    <property type="protein sequence ID" value="CAB4985269.1"/>
    <property type="molecule type" value="Genomic_DNA"/>
</dbReference>
<accession>A0A6J7AJM6</accession>
<gene>
    <name evidence="3" type="ORF">UFOPK3197_01134</name>
    <name evidence="4" type="ORF">UFOPK3937_00974</name>
</gene>
<dbReference type="Gene3D" id="3.40.50.720">
    <property type="entry name" value="NAD(P)-binding Rossmann-like Domain"/>
    <property type="match status" value="1"/>
</dbReference>
<sequence>MGPGPIGILCAAMARLAGAQVAVVGLERDRQRLQAALTYGCEIIIGDATDWALAVDGLGADGVVDAAGVSASLKSALSLVRPAGWISKVGWGPQPLDFSLDPLVQKNVTLQGTFSHNWPMWERVLRLLEIGTLDLTPVLGGVYPIEQWQVAFEKMHSGEILKSILKPV</sequence>
<evidence type="ECO:0000313" key="4">
    <source>
        <dbReference type="EMBL" id="CAB4985269.1"/>
    </source>
</evidence>
<dbReference type="SUPFAM" id="SSF51735">
    <property type="entry name" value="NAD(P)-binding Rossmann-fold domains"/>
    <property type="match status" value="1"/>
</dbReference>
<feature type="domain" description="Alcohol dehydrogenase-like C-terminal" evidence="2">
    <location>
        <begin position="5"/>
        <end position="128"/>
    </location>
</feature>
<keyword evidence="1" id="KW-0560">Oxidoreductase</keyword>
<dbReference type="GO" id="GO:0016491">
    <property type="term" value="F:oxidoreductase activity"/>
    <property type="evidence" value="ECO:0007669"/>
    <property type="project" value="UniProtKB-KW"/>
</dbReference>
<reference evidence="3" key="1">
    <citation type="submission" date="2020-05" db="EMBL/GenBank/DDBJ databases">
        <authorList>
            <person name="Chiriac C."/>
            <person name="Salcher M."/>
            <person name="Ghai R."/>
            <person name="Kavagutti S V."/>
        </authorList>
    </citation>
    <scope>NUCLEOTIDE SEQUENCE</scope>
</reference>
<dbReference type="EMBL" id="CAFABI010000160">
    <property type="protein sequence ID" value="CAB4833027.1"/>
    <property type="molecule type" value="Genomic_DNA"/>
</dbReference>
<dbReference type="PANTHER" id="PTHR43401:SF2">
    <property type="entry name" value="L-THREONINE 3-DEHYDROGENASE"/>
    <property type="match status" value="1"/>
</dbReference>
<dbReference type="InterPro" id="IPR036291">
    <property type="entry name" value="NAD(P)-bd_dom_sf"/>
</dbReference>
<protein>
    <submittedName>
        <fullName evidence="3">Unannotated protein</fullName>
    </submittedName>
</protein>
<dbReference type="Gene3D" id="3.90.180.10">
    <property type="entry name" value="Medium-chain alcohol dehydrogenases, catalytic domain"/>
    <property type="match status" value="1"/>
</dbReference>
<dbReference type="AlphaFoldDB" id="A0A6J7AJM6"/>
<organism evidence="3">
    <name type="scientific">freshwater metagenome</name>
    <dbReference type="NCBI Taxonomy" id="449393"/>
    <lineage>
        <taxon>unclassified sequences</taxon>
        <taxon>metagenomes</taxon>
        <taxon>ecological metagenomes</taxon>
    </lineage>
</organism>
<proteinExistence type="predicted"/>
<dbReference type="PANTHER" id="PTHR43401">
    <property type="entry name" value="L-THREONINE 3-DEHYDROGENASE"/>
    <property type="match status" value="1"/>
</dbReference>
<evidence type="ECO:0000259" key="2">
    <source>
        <dbReference type="Pfam" id="PF00107"/>
    </source>
</evidence>
<name>A0A6J7AJM6_9ZZZZ</name>
<dbReference type="Pfam" id="PF00107">
    <property type="entry name" value="ADH_zinc_N"/>
    <property type="match status" value="1"/>
</dbReference>
<dbReference type="InterPro" id="IPR013149">
    <property type="entry name" value="ADH-like_C"/>
</dbReference>